<keyword evidence="4" id="KW-1185">Reference proteome</keyword>
<keyword evidence="2" id="KW-0732">Signal</keyword>
<dbReference type="Pfam" id="PF12020">
    <property type="entry name" value="TAFA"/>
    <property type="match status" value="1"/>
</dbReference>
<evidence type="ECO:0000313" key="3">
    <source>
        <dbReference type="EMBL" id="NWT61729.1"/>
    </source>
</evidence>
<reference evidence="3 4" key="1">
    <citation type="submission" date="2019-09" db="EMBL/GenBank/DDBJ databases">
        <title>Bird 10,000 Genomes (B10K) Project - Family phase.</title>
        <authorList>
            <person name="Zhang G."/>
        </authorList>
    </citation>
    <scope>NUCLEOTIDE SEQUENCE [LARGE SCALE GENOMIC DNA]</scope>
    <source>
        <strain evidence="3">B10K-DU-002-60</strain>
        <tissue evidence="3">Muscle</tissue>
    </source>
</reference>
<dbReference type="PANTHER" id="PTHR31770:SF3">
    <property type="entry name" value="CHEMOKINE-LIKE PROTEIN TAFA-3"/>
    <property type="match status" value="1"/>
</dbReference>
<sequence>MSERDIQSLSKWVFVLSLCLTTLWGRLTLASTHHHRSHSVPGDCSSVQHQAMPERIVREGSSCPQLLRGGQSWSSTPCAAAWLLIPSSPAASIVLQKWWCQMEPCLHGEECRVLPDLSGWSCSSGNKVKTTKVRP</sequence>
<dbReference type="EMBL" id="VZRG01004242">
    <property type="protein sequence ID" value="NWT61729.1"/>
    <property type="molecule type" value="Genomic_DNA"/>
</dbReference>
<dbReference type="GO" id="GO:1903980">
    <property type="term" value="P:positive regulation of microglial cell activation"/>
    <property type="evidence" value="ECO:0007669"/>
    <property type="project" value="TreeGrafter"/>
</dbReference>
<protein>
    <submittedName>
        <fullName evidence="3">F19A2 protein</fullName>
    </submittedName>
</protein>
<dbReference type="Proteomes" id="UP000532437">
    <property type="component" value="Unassembled WGS sequence"/>
</dbReference>
<dbReference type="AlphaFoldDB" id="A0A7K5Q2U6"/>
<comment type="similarity">
    <text evidence="1">Belongs to the TAFA family.</text>
</comment>
<gene>
    <name evidence="3" type="primary">Fam19a2_1</name>
    <name evidence="3" type="ORF">ERYMCC_R10198</name>
</gene>
<evidence type="ECO:0000256" key="1">
    <source>
        <dbReference type="ARBA" id="ARBA00006101"/>
    </source>
</evidence>
<dbReference type="PANTHER" id="PTHR31770">
    <property type="entry name" value="CHEMOKINE-LIKE PROTEIN TAFA FAMILY MEMBER"/>
    <property type="match status" value="1"/>
</dbReference>
<dbReference type="GO" id="GO:0005615">
    <property type="term" value="C:extracellular space"/>
    <property type="evidence" value="ECO:0007669"/>
    <property type="project" value="TreeGrafter"/>
</dbReference>
<proteinExistence type="inferred from homology"/>
<evidence type="ECO:0000313" key="4">
    <source>
        <dbReference type="Proteomes" id="UP000532437"/>
    </source>
</evidence>
<dbReference type="GO" id="GO:0048018">
    <property type="term" value="F:receptor ligand activity"/>
    <property type="evidence" value="ECO:0007669"/>
    <property type="project" value="TreeGrafter"/>
</dbReference>
<accession>A0A7K5Q2U6</accession>
<comment type="caution">
    <text evidence="3">The sequence shown here is derived from an EMBL/GenBank/DDBJ whole genome shotgun (WGS) entry which is preliminary data.</text>
</comment>
<dbReference type="InterPro" id="IPR051743">
    <property type="entry name" value="TAFA_chemokine-like"/>
</dbReference>
<dbReference type="InterPro" id="IPR020350">
    <property type="entry name" value="Chemokine-like_TAFA"/>
</dbReference>
<evidence type="ECO:0000256" key="2">
    <source>
        <dbReference type="ARBA" id="ARBA00022729"/>
    </source>
</evidence>
<organism evidence="3 4">
    <name type="scientific">Erythrocercus mccallii</name>
    <dbReference type="NCBI Taxonomy" id="107208"/>
    <lineage>
        <taxon>Eukaryota</taxon>
        <taxon>Metazoa</taxon>
        <taxon>Chordata</taxon>
        <taxon>Craniata</taxon>
        <taxon>Vertebrata</taxon>
        <taxon>Euteleostomi</taxon>
        <taxon>Archelosauria</taxon>
        <taxon>Archosauria</taxon>
        <taxon>Dinosauria</taxon>
        <taxon>Saurischia</taxon>
        <taxon>Theropoda</taxon>
        <taxon>Coelurosauria</taxon>
        <taxon>Aves</taxon>
        <taxon>Neognathae</taxon>
        <taxon>Neoaves</taxon>
        <taxon>Telluraves</taxon>
        <taxon>Australaves</taxon>
        <taxon>Passeriformes</taxon>
        <taxon>Corvoidea</taxon>
        <taxon>Dicruridae</taxon>
        <taxon>Erythrocercus</taxon>
    </lineage>
</organism>
<name>A0A7K5Q2U6_9CORV</name>
<feature type="non-terminal residue" evidence="3">
    <location>
        <position position="1"/>
    </location>
</feature>
<dbReference type="GO" id="GO:1903979">
    <property type="term" value="P:negative regulation of microglial cell activation"/>
    <property type="evidence" value="ECO:0007669"/>
    <property type="project" value="TreeGrafter"/>
</dbReference>
<feature type="non-terminal residue" evidence="3">
    <location>
        <position position="135"/>
    </location>
</feature>